<name>A0ABD1Z9X5_9MARC</name>
<organism evidence="2 3">
    <name type="scientific">Riccia fluitans</name>
    <dbReference type="NCBI Taxonomy" id="41844"/>
    <lineage>
        <taxon>Eukaryota</taxon>
        <taxon>Viridiplantae</taxon>
        <taxon>Streptophyta</taxon>
        <taxon>Embryophyta</taxon>
        <taxon>Marchantiophyta</taxon>
        <taxon>Marchantiopsida</taxon>
        <taxon>Marchantiidae</taxon>
        <taxon>Marchantiales</taxon>
        <taxon>Ricciaceae</taxon>
        <taxon>Riccia</taxon>
    </lineage>
</organism>
<accession>A0ABD1Z9X5</accession>
<sequence>MTQLKKIKQDCRDFVQGLLKQTDNGLKLEDRFTLPRMDAVHLLKSEKYEDIAEGFQEQVQECGEVDRMFLLGFLGYFRGAYGDWDGSKVSFVCSIVIFYGNMEFIQDAHLANSVSELSVWPLADLSCLQSVLETVRFCYEVLQHVRNDQYTTRQLQLCSHLGRWLVFDLNGGREEVETTLALTIVNNLRQHAWKCGKRIDSKDSVKAAFEAFELAAEVASWKMEDLNALEEIYGEVSVWVQNLSKHKWERGFLEKLREGVLAYHSSKNAHPLFADSLKKLVDGVDYSAYGTEVFETEWQYMIPFANQAFYWLNRLERHRSRGKSYESGFDEMEQGKSRTCRRSTTRSGDEENRR</sequence>
<evidence type="ECO:0000256" key="1">
    <source>
        <dbReference type="SAM" id="MobiDB-lite"/>
    </source>
</evidence>
<dbReference type="AlphaFoldDB" id="A0ABD1Z9X5"/>
<keyword evidence="3" id="KW-1185">Reference proteome</keyword>
<dbReference type="Proteomes" id="UP001605036">
    <property type="component" value="Unassembled WGS sequence"/>
</dbReference>
<proteinExistence type="predicted"/>
<gene>
    <name evidence="2" type="ORF">R1flu_012117</name>
</gene>
<protein>
    <submittedName>
        <fullName evidence="2">Uncharacterized protein</fullName>
    </submittedName>
</protein>
<reference evidence="2 3" key="1">
    <citation type="submission" date="2024-09" db="EMBL/GenBank/DDBJ databases">
        <title>Chromosome-scale assembly of Riccia fluitans.</title>
        <authorList>
            <person name="Paukszto L."/>
            <person name="Sawicki J."/>
            <person name="Karawczyk K."/>
            <person name="Piernik-Szablinska J."/>
            <person name="Szczecinska M."/>
            <person name="Mazdziarz M."/>
        </authorList>
    </citation>
    <scope>NUCLEOTIDE SEQUENCE [LARGE SCALE GENOMIC DNA]</scope>
    <source>
        <strain evidence="2">Rf_01</strain>
        <tissue evidence="2">Aerial parts of the thallus</tissue>
    </source>
</reference>
<comment type="caution">
    <text evidence="2">The sequence shown here is derived from an EMBL/GenBank/DDBJ whole genome shotgun (WGS) entry which is preliminary data.</text>
</comment>
<feature type="region of interest" description="Disordered" evidence="1">
    <location>
        <begin position="324"/>
        <end position="354"/>
    </location>
</feature>
<dbReference type="EMBL" id="JBHFFA010000002">
    <property type="protein sequence ID" value="KAL2644530.1"/>
    <property type="molecule type" value="Genomic_DNA"/>
</dbReference>
<evidence type="ECO:0000313" key="2">
    <source>
        <dbReference type="EMBL" id="KAL2644530.1"/>
    </source>
</evidence>
<evidence type="ECO:0000313" key="3">
    <source>
        <dbReference type="Proteomes" id="UP001605036"/>
    </source>
</evidence>